<dbReference type="GeneID" id="37042852"/>
<reference evidence="2 3" key="1">
    <citation type="journal article" date="2018" name="Mol. Biol. Evol.">
        <title>Broad Genomic Sampling Reveals a Smut Pathogenic Ancestry of the Fungal Clade Ustilaginomycotina.</title>
        <authorList>
            <person name="Kijpornyongpan T."/>
            <person name="Mondo S.J."/>
            <person name="Barry K."/>
            <person name="Sandor L."/>
            <person name="Lee J."/>
            <person name="Lipzen A."/>
            <person name="Pangilinan J."/>
            <person name="LaButti K."/>
            <person name="Hainaut M."/>
            <person name="Henrissat B."/>
            <person name="Grigoriev I.V."/>
            <person name="Spatafora J.W."/>
            <person name="Aime M.C."/>
        </authorList>
    </citation>
    <scope>NUCLEOTIDE SEQUENCE [LARGE SCALE GENOMIC DNA]</scope>
    <source>
        <strain evidence="2 3">MCA 4198</strain>
    </source>
</reference>
<dbReference type="FunFam" id="1.25.40.10:FF:000149">
    <property type="entry name" value="Clathrin-coated vesiclec protein (Bud7)"/>
    <property type="match status" value="1"/>
</dbReference>
<dbReference type="Gene3D" id="1.25.40.10">
    <property type="entry name" value="Tetratricopeptide repeat domain"/>
    <property type="match status" value="2"/>
</dbReference>
<dbReference type="GO" id="GO:0006893">
    <property type="term" value="P:Golgi to plasma membrane transport"/>
    <property type="evidence" value="ECO:0007669"/>
    <property type="project" value="TreeGrafter"/>
</dbReference>
<keyword evidence="3" id="KW-1185">Reference proteome</keyword>
<dbReference type="InParanoid" id="A0A316YTB4"/>
<feature type="compositionally biased region" description="Low complexity" evidence="1">
    <location>
        <begin position="439"/>
        <end position="460"/>
    </location>
</feature>
<proteinExistence type="predicted"/>
<dbReference type="OrthoDB" id="434695at2759"/>
<name>A0A316YTB4_9BASI</name>
<feature type="compositionally biased region" description="Polar residues" evidence="1">
    <location>
        <begin position="629"/>
        <end position="643"/>
    </location>
</feature>
<sequence>MGDSFTNQPEFFEVDLGESLVSRTETLGVFRELGPPDLCHTIKTTGRTGSKDIGSYHYVSGVDASSSAALAAYINSLTYELDQNPAWFSGKGAYKLKSGAYCCFNAFSRVDVRVEVRIPGSVDAYIVDARGERHETTPELWQEVYLSALLRAILYSDDASYRLAGYRKLDPISSPDAEHRFLQAAENLFFKGWQLGSDPEIQVATVVSNHLTAGILKYFGEAQRYEQAVNLFEKLYAREPEVAALVAQAYIGMNEEIKAVQIMHNAIKVTPQSYSLLHVQTDFLRSKGKLEWAQKLAKEAVNCAPSEFSTWAKLTECFIDKDQWESALYTLNSCPMFTYSERDLHRMPAPARTHLPVKAFIAESGLLDDESARDNEADVALLRLPAPALRGTFAKAYGLLTKLVAKIGWDELLKCRSSVFVMEEEYRAQKTTTSEVNLDQAQTTDDDAASTTAIAPSIAPQEGESGGDAPADSNGNEGEGKREQEEEQVRSVDSAFPSSSGDGEETSESDGLHEKLDSLGISSQANASSQSIPTIKVSTESDREREKSQLEEFVKQQQEHEQEHINGAAAAQSGPTPDVKVEAPPLEKPAQAQAGGGHGRTDSTATAGAGAAALADQGGKINGIAEGDSSVQSQSGPATSSGSAFNNKRLCERWLDNLFMVLYEDLRVYTIWRAEVAHYKAQSLPYRKTGTEWEILGELALRLQHKEEAKDAFQRCVDAKFSAKAYLKLLEIYSEQRDVERSLWTAIRLTAYHHRWYMEGTFPGAVAHHLYNLIGDVGLAKVNFTLVSMNPPEPILRLMKNYFAYAQAFKVPGWES</sequence>
<dbReference type="InterPro" id="IPR011990">
    <property type="entry name" value="TPR-like_helical_dom_sf"/>
</dbReference>
<evidence type="ECO:0000313" key="3">
    <source>
        <dbReference type="Proteomes" id="UP000245768"/>
    </source>
</evidence>
<dbReference type="PANTHER" id="PTHR31975:SF1">
    <property type="entry name" value="BUD SITE SELECTION PROTEIN 7-RELATED"/>
    <property type="match status" value="1"/>
</dbReference>
<dbReference type="Proteomes" id="UP000245768">
    <property type="component" value="Unassembled WGS sequence"/>
</dbReference>
<dbReference type="AlphaFoldDB" id="A0A316YTB4"/>
<dbReference type="EMBL" id="KZ819635">
    <property type="protein sequence ID" value="PWN91263.1"/>
    <property type="molecule type" value="Genomic_DNA"/>
</dbReference>
<dbReference type="Pfam" id="PF09295">
    <property type="entry name" value="ChAPs"/>
    <property type="match status" value="1"/>
</dbReference>
<feature type="region of interest" description="Disordered" evidence="1">
    <location>
        <begin position="623"/>
        <end position="643"/>
    </location>
</feature>
<dbReference type="SUPFAM" id="SSF48452">
    <property type="entry name" value="TPR-like"/>
    <property type="match status" value="1"/>
</dbReference>
<dbReference type="FunCoup" id="A0A316YTB4">
    <property type="interactions" value="18"/>
</dbReference>
<dbReference type="GO" id="GO:0034044">
    <property type="term" value="C:exomer complex"/>
    <property type="evidence" value="ECO:0007669"/>
    <property type="project" value="UniProtKB-ARBA"/>
</dbReference>
<dbReference type="InterPro" id="IPR015374">
    <property type="entry name" value="ChAPs"/>
</dbReference>
<dbReference type="PANTHER" id="PTHR31975">
    <property type="entry name" value="BUD SITE SELECTION PROTEIN 7-RELATED"/>
    <property type="match status" value="1"/>
</dbReference>
<organism evidence="2 3">
    <name type="scientific">Acaromyces ingoldii</name>
    <dbReference type="NCBI Taxonomy" id="215250"/>
    <lineage>
        <taxon>Eukaryota</taxon>
        <taxon>Fungi</taxon>
        <taxon>Dikarya</taxon>
        <taxon>Basidiomycota</taxon>
        <taxon>Ustilaginomycotina</taxon>
        <taxon>Exobasidiomycetes</taxon>
        <taxon>Exobasidiales</taxon>
        <taxon>Cryptobasidiaceae</taxon>
        <taxon>Acaromyces</taxon>
    </lineage>
</organism>
<feature type="compositionally biased region" description="Low complexity" evidence="1">
    <location>
        <begin position="521"/>
        <end position="532"/>
    </location>
</feature>
<evidence type="ECO:0000256" key="1">
    <source>
        <dbReference type="SAM" id="MobiDB-lite"/>
    </source>
</evidence>
<accession>A0A316YTB4</accession>
<dbReference type="STRING" id="215250.A0A316YTB4"/>
<feature type="compositionally biased region" description="Basic and acidic residues" evidence="1">
    <location>
        <begin position="478"/>
        <end position="490"/>
    </location>
</feature>
<gene>
    <name evidence="2" type="ORF">FA10DRAFT_265133</name>
</gene>
<feature type="region of interest" description="Disordered" evidence="1">
    <location>
        <begin position="428"/>
        <end position="611"/>
    </location>
</feature>
<protein>
    <submittedName>
        <fullName evidence="2">Chaps-domain-containing protein</fullName>
    </submittedName>
</protein>
<dbReference type="RefSeq" id="XP_025378461.1">
    <property type="nucleotide sequence ID" value="XM_025520936.1"/>
</dbReference>
<feature type="compositionally biased region" description="Basic and acidic residues" evidence="1">
    <location>
        <begin position="539"/>
        <end position="564"/>
    </location>
</feature>
<evidence type="ECO:0000313" key="2">
    <source>
        <dbReference type="EMBL" id="PWN91263.1"/>
    </source>
</evidence>